<protein>
    <recommendedName>
        <fullName evidence="1">Tc1-like transposase DDE domain-containing protein</fullName>
    </recommendedName>
</protein>
<dbReference type="GO" id="GO:0003676">
    <property type="term" value="F:nucleic acid binding"/>
    <property type="evidence" value="ECO:0007669"/>
    <property type="project" value="InterPro"/>
</dbReference>
<dbReference type="AlphaFoldDB" id="A0AAT9GDD3"/>
<sequence length="160" mass="18331">MKIIVTKEPKNLVHIDESGIDNTEDYPYGYCQKGQRFYALKSGKKTQRISMVAALSGRKIVVPLTFEGHCNMDVFNGWFEQFLTPILEPGQTVILDNATFHKPDKIIELAKGVGAEILYLPPYSPDFNKIEHHWFAIKNRARKNIPLFESFRRAVDSAFL</sequence>
<dbReference type="PANTHER" id="PTHR46564:SF1">
    <property type="entry name" value="TRANSPOSASE"/>
    <property type="match status" value="1"/>
</dbReference>
<evidence type="ECO:0000259" key="1">
    <source>
        <dbReference type="Pfam" id="PF13358"/>
    </source>
</evidence>
<dbReference type="Gene3D" id="3.30.420.10">
    <property type="entry name" value="Ribonuclease H-like superfamily/Ribonuclease H"/>
    <property type="match status" value="1"/>
</dbReference>
<dbReference type="PANTHER" id="PTHR46564">
    <property type="entry name" value="TRANSPOSASE"/>
    <property type="match status" value="1"/>
</dbReference>
<gene>
    <name evidence="2" type="ORF">DMENIID0003_09220</name>
</gene>
<evidence type="ECO:0000313" key="2">
    <source>
        <dbReference type="EMBL" id="BFD47848.1"/>
    </source>
</evidence>
<dbReference type="InterPro" id="IPR038717">
    <property type="entry name" value="Tc1-like_DDE_dom"/>
</dbReference>
<dbReference type="NCBIfam" id="NF033545">
    <property type="entry name" value="transpos_IS630"/>
    <property type="match status" value="1"/>
</dbReference>
<dbReference type="EMBL" id="AP029172">
    <property type="protein sequence ID" value="BFD47848.1"/>
    <property type="molecule type" value="Genomic_DNA"/>
</dbReference>
<dbReference type="InterPro" id="IPR036397">
    <property type="entry name" value="RNaseH_sf"/>
</dbReference>
<organism evidence="2">
    <name type="scientific">Wolbachia endosymbiont of Sergentomyia squamirostris</name>
    <dbReference type="NCBI Taxonomy" id="3113640"/>
    <lineage>
        <taxon>Bacteria</taxon>
        <taxon>Pseudomonadati</taxon>
        <taxon>Pseudomonadota</taxon>
        <taxon>Alphaproteobacteria</taxon>
        <taxon>Rickettsiales</taxon>
        <taxon>Anaplasmataceae</taxon>
        <taxon>Wolbachieae</taxon>
        <taxon>Wolbachia</taxon>
    </lineage>
</organism>
<proteinExistence type="predicted"/>
<feature type="domain" description="Tc1-like transposase DDE" evidence="1">
    <location>
        <begin position="12"/>
        <end position="144"/>
    </location>
</feature>
<dbReference type="Pfam" id="PF13358">
    <property type="entry name" value="DDE_3"/>
    <property type="match status" value="1"/>
</dbReference>
<dbReference type="InterPro" id="IPR047655">
    <property type="entry name" value="Transpos_IS630-like"/>
</dbReference>
<reference evidence="2" key="1">
    <citation type="submission" date="2024-01" db="EMBL/GenBank/DDBJ databases">
        <title>Sequencing the genomes of a sandfly, Sergentomyia squamirostris, and its two endosymbionts.</title>
        <authorList>
            <person name="Itokawa K."/>
            <person name="Sanjoba C."/>
        </authorList>
    </citation>
    <scope>NUCLEOTIDE SEQUENCE</scope>
    <source>
        <strain evidence="2">WSSQ</strain>
    </source>
</reference>
<name>A0AAT9GDD3_9RICK</name>
<accession>A0AAT9GDD3</accession>